<name>A0A6J5SP29_9CAUD</name>
<evidence type="ECO:0000313" key="2">
    <source>
        <dbReference type="EMBL" id="CAB4173031.1"/>
    </source>
</evidence>
<reference evidence="5" key="1">
    <citation type="submission" date="2020-05" db="EMBL/GenBank/DDBJ databases">
        <authorList>
            <person name="Chiriac C."/>
            <person name="Salcher M."/>
            <person name="Ghai R."/>
            <person name="Kavagutti S V."/>
        </authorList>
    </citation>
    <scope>NUCLEOTIDE SEQUENCE</scope>
</reference>
<proteinExistence type="predicted"/>
<dbReference type="EMBL" id="LR797339">
    <property type="protein sequence ID" value="CAB4204269.1"/>
    <property type="molecule type" value="Genomic_DNA"/>
</dbReference>
<accession>A0A6J5SP29</accession>
<gene>
    <name evidence="3" type="ORF">UFOVP1023_31</name>
    <name evidence="4" type="ORF">UFOVP1383_46</name>
    <name evidence="5" type="ORF">UFOVP1477_2</name>
    <name evidence="1" type="ORF">UFOVP848_54</name>
    <name evidence="2" type="ORF">UFOVP945_11</name>
</gene>
<evidence type="ECO:0000313" key="4">
    <source>
        <dbReference type="EMBL" id="CAB4204269.1"/>
    </source>
</evidence>
<organism evidence="5">
    <name type="scientific">uncultured Caudovirales phage</name>
    <dbReference type="NCBI Taxonomy" id="2100421"/>
    <lineage>
        <taxon>Viruses</taxon>
        <taxon>Duplodnaviria</taxon>
        <taxon>Heunggongvirae</taxon>
        <taxon>Uroviricota</taxon>
        <taxon>Caudoviricetes</taxon>
        <taxon>Peduoviridae</taxon>
        <taxon>Maltschvirus</taxon>
        <taxon>Maltschvirus maltsch</taxon>
    </lineage>
</organism>
<sequence length="67" mass="7779">MTNEDDKRPAVVRYVEAHNALGEFLDRFLKDTVILSPELMEEYEVLEREAETARIAWEQESRGGRPA</sequence>
<dbReference type="EMBL" id="LR796892">
    <property type="protein sequence ID" value="CAB4173031.1"/>
    <property type="molecule type" value="Genomic_DNA"/>
</dbReference>
<dbReference type="EMBL" id="LR796797">
    <property type="protein sequence ID" value="CAB4166896.1"/>
    <property type="molecule type" value="Genomic_DNA"/>
</dbReference>
<evidence type="ECO:0000313" key="1">
    <source>
        <dbReference type="EMBL" id="CAB4166896.1"/>
    </source>
</evidence>
<dbReference type="EMBL" id="LR797436">
    <property type="protein sequence ID" value="CAB4215798.1"/>
    <property type="molecule type" value="Genomic_DNA"/>
</dbReference>
<evidence type="ECO:0000313" key="3">
    <source>
        <dbReference type="EMBL" id="CAB4179645.1"/>
    </source>
</evidence>
<evidence type="ECO:0000313" key="5">
    <source>
        <dbReference type="EMBL" id="CAB4215798.1"/>
    </source>
</evidence>
<protein>
    <submittedName>
        <fullName evidence="5">Uncharacterized protein</fullName>
    </submittedName>
</protein>
<dbReference type="EMBL" id="LR796982">
    <property type="protein sequence ID" value="CAB4179645.1"/>
    <property type="molecule type" value="Genomic_DNA"/>
</dbReference>